<evidence type="ECO:0000313" key="1">
    <source>
        <dbReference type="EMBL" id="OAQ25694.1"/>
    </source>
</evidence>
<organism evidence="1 2">
    <name type="scientific">Linnemannia elongata AG-77</name>
    <dbReference type="NCBI Taxonomy" id="1314771"/>
    <lineage>
        <taxon>Eukaryota</taxon>
        <taxon>Fungi</taxon>
        <taxon>Fungi incertae sedis</taxon>
        <taxon>Mucoromycota</taxon>
        <taxon>Mortierellomycotina</taxon>
        <taxon>Mortierellomycetes</taxon>
        <taxon>Mortierellales</taxon>
        <taxon>Mortierellaceae</taxon>
        <taxon>Linnemannia</taxon>
    </lineage>
</organism>
<evidence type="ECO:0008006" key="3">
    <source>
        <dbReference type="Google" id="ProtNLM"/>
    </source>
</evidence>
<reference evidence="1 2" key="1">
    <citation type="submission" date="2016-05" db="EMBL/GenBank/DDBJ databases">
        <title>Genome sequencing reveals origins of a unique bacterial endosymbiosis in the earliest lineages of terrestrial Fungi.</title>
        <authorList>
            <consortium name="DOE Joint Genome Institute"/>
            <person name="Uehling J."/>
            <person name="Gryganskyi A."/>
            <person name="Hameed K."/>
            <person name="Tschaplinski T."/>
            <person name="Misztal P."/>
            <person name="Wu S."/>
            <person name="Desiro A."/>
            <person name="Vande Pol N."/>
            <person name="Du Z.-Y."/>
            <person name="Zienkiewicz A."/>
            <person name="Zienkiewicz K."/>
            <person name="Morin E."/>
            <person name="Tisserant E."/>
            <person name="Splivallo R."/>
            <person name="Hainaut M."/>
            <person name="Henrissat B."/>
            <person name="Ohm R."/>
            <person name="Kuo A."/>
            <person name="Yan J."/>
            <person name="Lipzen A."/>
            <person name="Nolan M."/>
            <person name="Labutti K."/>
            <person name="Barry K."/>
            <person name="Goldstein A."/>
            <person name="Labbe J."/>
            <person name="Schadt C."/>
            <person name="Tuskan G."/>
            <person name="Grigoriev I."/>
            <person name="Martin F."/>
            <person name="Vilgalys R."/>
            <person name="Bonito G."/>
        </authorList>
    </citation>
    <scope>NUCLEOTIDE SEQUENCE [LARGE SCALE GENOMIC DNA]</scope>
    <source>
        <strain evidence="1 2">AG-77</strain>
    </source>
</reference>
<protein>
    <recommendedName>
        <fullName evidence="3">F-box domain-containing protein</fullName>
    </recommendedName>
</protein>
<dbReference type="Gene3D" id="3.80.10.10">
    <property type="entry name" value="Ribonuclease Inhibitor"/>
    <property type="match status" value="1"/>
</dbReference>
<evidence type="ECO:0000313" key="2">
    <source>
        <dbReference type="Proteomes" id="UP000078512"/>
    </source>
</evidence>
<dbReference type="InterPro" id="IPR032675">
    <property type="entry name" value="LRR_dom_sf"/>
</dbReference>
<name>A0A197JMV6_9FUNG</name>
<sequence length="707" mass="82697">MRVSVVRVYPKALRSSLISYPRPFTTTTTTTTTVTPLDIPEILYHIFSFIDHFTLSKTVVLVCRLWFLMNRHRVVRQEHWDAEFTLRRAKEIIGRMPGTARLSWSSGTDRLQEDLDWIVLRKTLEQNHDQYLKRQQQQQQDLDRDQQQTSIVQNKFGRRLQDVIPTLPFIDDPLRELELSGVVDDCKRLTSIQGVLPFLTHLKLQWRKTSTFYMDQLLLSCPLLEVLHAESTEGLELPGPWVPMTMQRKGVAQPLPPPSTFTSLALRSLVLKNARLLQTSLEDLISQAPHLHQLLLVNLLRNEWLYWPFFSNVSYNWADLYQCLRRLPHQQFTSFHFSVQDQTMPDLDLKAMMSDICPQSTKWTFRAKDLTPTLTRYLNELPNVVTSLELYWPERAHCRPDSGLHAYLCASPHLLHLKASNVAILFELLDIHHQVDFDYSHLYSRDHRHRLNYTNHLNNNNNNNNNNNHNNNSTKITTTALSRVWKCKNLRTLHLAFHNHGLSLLTSPTHSRVLFGYISRVCPLLHDLEIHIPEHQTRWTRDLDFPNLDMTLQGGFCLLTRLKHLERLCLGRVQQRMTFDPLHLNWMVASGQSARYREERRKIVAGWDECLIKEARQVNRRTERAGAQIYKRSETLAVVTEDRLEQDLKHLGLVLDVKEVLDEMDSPTYRCWPVLHRVSIFNDHGLGLSPADELMRLFPPKSSKLFR</sequence>
<dbReference type="Proteomes" id="UP000078512">
    <property type="component" value="Unassembled WGS sequence"/>
</dbReference>
<accession>A0A197JMV6</accession>
<dbReference type="OrthoDB" id="2389045at2759"/>
<dbReference type="AlphaFoldDB" id="A0A197JMV6"/>
<gene>
    <name evidence="1" type="ORF">K457DRAFT_22743</name>
</gene>
<dbReference type="EMBL" id="KV442075">
    <property type="protein sequence ID" value="OAQ25694.1"/>
    <property type="molecule type" value="Genomic_DNA"/>
</dbReference>
<keyword evidence="2" id="KW-1185">Reference proteome</keyword>
<proteinExistence type="predicted"/>